<organism evidence="1 2">
    <name type="scientific">Nostoc sphaeroides CCNUC1</name>
    <dbReference type="NCBI Taxonomy" id="2653204"/>
    <lineage>
        <taxon>Bacteria</taxon>
        <taxon>Bacillati</taxon>
        <taxon>Cyanobacteriota</taxon>
        <taxon>Cyanophyceae</taxon>
        <taxon>Nostocales</taxon>
        <taxon>Nostocaceae</taxon>
        <taxon>Nostoc</taxon>
    </lineage>
</organism>
<accession>A0A5P8W5T3</accession>
<gene>
    <name evidence="1" type="ORF">GXM_05128</name>
</gene>
<dbReference type="AlphaFoldDB" id="A0A5P8W5T3"/>
<dbReference type="EMBL" id="CP045226">
    <property type="protein sequence ID" value="QFS47636.1"/>
    <property type="molecule type" value="Genomic_DNA"/>
</dbReference>
<evidence type="ECO:0000313" key="2">
    <source>
        <dbReference type="Proteomes" id="UP000326678"/>
    </source>
</evidence>
<dbReference type="Proteomes" id="UP000326678">
    <property type="component" value="Chromosome Gxm1"/>
</dbReference>
<reference evidence="1 2" key="1">
    <citation type="submission" date="2019-10" db="EMBL/GenBank/DDBJ databases">
        <title>Genomic and transcriptomic insights into the perfect genentic adaptation of a filamentous nitrogen-fixing cyanobacterium to rice fields.</title>
        <authorList>
            <person name="Chen Z."/>
        </authorList>
    </citation>
    <scope>NUCLEOTIDE SEQUENCE [LARGE SCALE GENOMIC DNA]</scope>
    <source>
        <strain evidence="1">CCNUC1</strain>
    </source>
</reference>
<evidence type="ECO:0000313" key="1">
    <source>
        <dbReference type="EMBL" id="QFS47636.1"/>
    </source>
</evidence>
<protein>
    <submittedName>
        <fullName evidence="1">Uncharacterized protein</fullName>
    </submittedName>
</protein>
<sequence length="47" mass="5337">MITQLPLTSFQSMLISDHLLDILYVRPAIATVGRIIEKAIENIWRVG</sequence>
<proteinExistence type="predicted"/>
<dbReference type="KEGG" id="nsh:GXM_05128"/>
<keyword evidence="2" id="KW-1185">Reference proteome</keyword>
<name>A0A5P8W5T3_9NOSO</name>